<protein>
    <submittedName>
        <fullName evidence="2">Uncharacterized protein</fullName>
    </submittedName>
</protein>
<dbReference type="EMBL" id="JH650987">
    <property type="protein sequence ID" value="EXA33252.1"/>
    <property type="molecule type" value="Genomic_DNA"/>
</dbReference>
<gene>
    <name evidence="2" type="ORF">FOVG_15616</name>
</gene>
<proteinExistence type="predicted"/>
<reference evidence="2" key="1">
    <citation type="submission" date="2011-10" db="EMBL/GenBank/DDBJ databases">
        <title>The Genome Sequence of Fusarium oxysporum HDV247.</title>
        <authorList>
            <consortium name="The Broad Institute Genome Sequencing Platform"/>
            <person name="Ma L.-J."/>
            <person name="Gale L.R."/>
            <person name="Schwartz D.C."/>
            <person name="Zhou S."/>
            <person name="Corby-Kistler H."/>
            <person name="Young S.K."/>
            <person name="Zeng Q."/>
            <person name="Gargeya S."/>
            <person name="Fitzgerald M."/>
            <person name="Haas B."/>
            <person name="Abouelleil A."/>
            <person name="Alvarado L."/>
            <person name="Arachchi H.M."/>
            <person name="Berlin A."/>
            <person name="Brown A."/>
            <person name="Chapman S.B."/>
            <person name="Chen Z."/>
            <person name="Dunbar C."/>
            <person name="Freedman E."/>
            <person name="Gearin G."/>
            <person name="Goldberg J."/>
            <person name="Griggs A."/>
            <person name="Gujja S."/>
            <person name="Heiman D."/>
            <person name="Howarth C."/>
            <person name="Larson L."/>
            <person name="Lui A."/>
            <person name="MacDonald P.J.P."/>
            <person name="Montmayeur A."/>
            <person name="Murphy C."/>
            <person name="Neiman D."/>
            <person name="Pearson M."/>
            <person name="Priest M."/>
            <person name="Roberts A."/>
            <person name="Saif S."/>
            <person name="Shea T."/>
            <person name="Shenoy N."/>
            <person name="Sisk P."/>
            <person name="Stolte C."/>
            <person name="Sykes S."/>
            <person name="Wortman J."/>
            <person name="Nusbaum C."/>
            <person name="Birren B."/>
        </authorList>
    </citation>
    <scope>NUCLEOTIDE SEQUENCE [LARGE SCALE GENOMIC DNA]</scope>
    <source>
        <strain evidence="2">HDV247</strain>
    </source>
</reference>
<feature type="region of interest" description="Disordered" evidence="1">
    <location>
        <begin position="74"/>
        <end position="128"/>
    </location>
</feature>
<dbReference type="AlphaFoldDB" id="W9NTF7"/>
<accession>W9NTF7</accession>
<sequence length="128" mass="14743">MSQSTGDHPRRSLPFLPPELTLRIIEESEEASEHTTVIYPRSDRKEDGTFTRGKFEVLPMQHRCVAGVIQASDTPALPFDPREDQTSYDARQKLHPEGSIGHPQKARKWSCNRNRRKQMEQMAKRLST</sequence>
<evidence type="ECO:0000256" key="1">
    <source>
        <dbReference type="SAM" id="MobiDB-lite"/>
    </source>
</evidence>
<dbReference type="OrthoDB" id="5104994at2759"/>
<evidence type="ECO:0000313" key="2">
    <source>
        <dbReference type="EMBL" id="EXA33252.1"/>
    </source>
</evidence>
<dbReference type="HOGENOM" id="CLU_2038141_0_0_1"/>
<feature type="compositionally biased region" description="Basic and acidic residues" evidence="1">
    <location>
        <begin position="117"/>
        <end position="128"/>
    </location>
</feature>
<reference evidence="2" key="2">
    <citation type="submission" date="2012-05" db="EMBL/GenBank/DDBJ databases">
        <title>Annotation of the Genome Sequence of Fusarium oxysporum HDV247.</title>
        <authorList>
            <consortium name="The Broad Institute Genomics Platform"/>
            <person name="Ma L.-J."/>
            <person name="Corby-Kistler H."/>
            <person name="Broz K."/>
            <person name="Gale L.R."/>
            <person name="Jonkers W."/>
            <person name="O'Donnell K."/>
            <person name="Ploetz R."/>
            <person name="Steinberg C."/>
            <person name="Schwartz D.C."/>
            <person name="VanEtten H."/>
            <person name="Zhou S."/>
            <person name="Young S.K."/>
            <person name="Zeng Q."/>
            <person name="Gargeya S."/>
            <person name="Fitzgerald M."/>
            <person name="Abouelleil A."/>
            <person name="Alvarado L."/>
            <person name="Chapman S.B."/>
            <person name="Gainer-Dewar J."/>
            <person name="Goldberg J."/>
            <person name="Griggs A."/>
            <person name="Gujja S."/>
            <person name="Hansen M."/>
            <person name="Howarth C."/>
            <person name="Imamovic A."/>
            <person name="Ireland A."/>
            <person name="Larimer J."/>
            <person name="McCowan C."/>
            <person name="Murphy C."/>
            <person name="Pearson M."/>
            <person name="Poon T.W."/>
            <person name="Priest M."/>
            <person name="Roberts A."/>
            <person name="Saif S."/>
            <person name="Shea T."/>
            <person name="Sykes S."/>
            <person name="Wortman J."/>
            <person name="Nusbaum C."/>
            <person name="Birren B."/>
        </authorList>
    </citation>
    <scope>NUCLEOTIDE SEQUENCE</scope>
    <source>
        <strain evidence="2">HDV247</strain>
    </source>
</reference>
<feature type="compositionally biased region" description="Basic residues" evidence="1">
    <location>
        <begin position="104"/>
        <end position="116"/>
    </location>
</feature>
<name>W9NTF7_FUSOX</name>
<organism evidence="2">
    <name type="scientific">Fusarium oxysporum f. sp. pisi HDV247</name>
    <dbReference type="NCBI Taxonomy" id="1080344"/>
    <lineage>
        <taxon>Eukaryota</taxon>
        <taxon>Fungi</taxon>
        <taxon>Dikarya</taxon>
        <taxon>Ascomycota</taxon>
        <taxon>Pezizomycotina</taxon>
        <taxon>Sordariomycetes</taxon>
        <taxon>Hypocreomycetidae</taxon>
        <taxon>Hypocreales</taxon>
        <taxon>Nectriaceae</taxon>
        <taxon>Fusarium</taxon>
        <taxon>Fusarium oxysporum species complex</taxon>
    </lineage>
</organism>
<dbReference type="Proteomes" id="UP000030751">
    <property type="component" value="Unassembled WGS sequence"/>
</dbReference>
<feature type="compositionally biased region" description="Basic and acidic residues" evidence="1">
    <location>
        <begin position="80"/>
        <end position="96"/>
    </location>
</feature>
<feature type="region of interest" description="Disordered" evidence="1">
    <location>
        <begin position="29"/>
        <end position="48"/>
    </location>
</feature>